<dbReference type="GO" id="GO:0016779">
    <property type="term" value="F:nucleotidyltransferase activity"/>
    <property type="evidence" value="ECO:0007669"/>
    <property type="project" value="UniProtKB-KW"/>
</dbReference>
<keyword evidence="5" id="KW-0378">Hydrolase</keyword>
<organism evidence="7 8">
    <name type="scientific">Mycteria americana</name>
    <name type="common">Wood stork</name>
    <dbReference type="NCBI Taxonomy" id="33587"/>
    <lineage>
        <taxon>Eukaryota</taxon>
        <taxon>Metazoa</taxon>
        <taxon>Chordata</taxon>
        <taxon>Craniata</taxon>
        <taxon>Vertebrata</taxon>
        <taxon>Euteleostomi</taxon>
        <taxon>Archelosauria</taxon>
        <taxon>Archosauria</taxon>
        <taxon>Dinosauria</taxon>
        <taxon>Saurischia</taxon>
        <taxon>Theropoda</taxon>
        <taxon>Coelurosauria</taxon>
        <taxon>Aves</taxon>
        <taxon>Neognathae</taxon>
        <taxon>Neoaves</taxon>
        <taxon>Aequornithes</taxon>
        <taxon>Ciconiiformes</taxon>
        <taxon>Ciconiidae</taxon>
        <taxon>Mycteria</taxon>
    </lineage>
</organism>
<proteinExistence type="predicted"/>
<keyword evidence="8" id="KW-1185">Reference proteome</keyword>
<evidence type="ECO:0000256" key="4">
    <source>
        <dbReference type="ARBA" id="ARBA00022759"/>
    </source>
</evidence>
<comment type="caution">
    <text evidence="7">The sequence shown here is derived from an EMBL/GenBank/DDBJ whole genome shotgun (WGS) entry which is preliminary data.</text>
</comment>
<dbReference type="Gene3D" id="2.30.30.850">
    <property type="match status" value="1"/>
</dbReference>
<feature type="domain" description="Murine leukemia virus integrase C-terminal" evidence="6">
    <location>
        <begin position="15"/>
        <end position="68"/>
    </location>
</feature>
<dbReference type="AlphaFoldDB" id="A0AAN7MKD9"/>
<dbReference type="GO" id="GO:0016787">
    <property type="term" value="F:hydrolase activity"/>
    <property type="evidence" value="ECO:0007669"/>
    <property type="project" value="UniProtKB-KW"/>
</dbReference>
<evidence type="ECO:0000256" key="5">
    <source>
        <dbReference type="ARBA" id="ARBA00022801"/>
    </source>
</evidence>
<dbReference type="Pfam" id="PF18697">
    <property type="entry name" value="MLVIN_C"/>
    <property type="match status" value="1"/>
</dbReference>
<evidence type="ECO:0000256" key="3">
    <source>
        <dbReference type="ARBA" id="ARBA00022722"/>
    </source>
</evidence>
<accession>A0AAN7MKD9</accession>
<evidence type="ECO:0000256" key="2">
    <source>
        <dbReference type="ARBA" id="ARBA00022695"/>
    </source>
</evidence>
<evidence type="ECO:0000256" key="1">
    <source>
        <dbReference type="ARBA" id="ARBA00022679"/>
    </source>
</evidence>
<dbReference type="GO" id="GO:0004519">
    <property type="term" value="F:endonuclease activity"/>
    <property type="evidence" value="ECO:0007669"/>
    <property type="project" value="UniProtKB-KW"/>
</dbReference>
<keyword evidence="2" id="KW-0548">Nucleotidyltransferase</keyword>
<evidence type="ECO:0000313" key="8">
    <source>
        <dbReference type="Proteomes" id="UP001333110"/>
    </source>
</evidence>
<reference evidence="7 8" key="1">
    <citation type="journal article" date="2023" name="J. Hered.">
        <title>Chromosome-level genome of the wood stork (Mycteria americana) provides insight into avian chromosome evolution.</title>
        <authorList>
            <person name="Flamio R. Jr."/>
            <person name="Ramstad K.M."/>
        </authorList>
    </citation>
    <scope>NUCLEOTIDE SEQUENCE [LARGE SCALE GENOMIC DNA]</scope>
    <source>
        <strain evidence="7">JAX WOST 10</strain>
    </source>
</reference>
<evidence type="ECO:0000313" key="7">
    <source>
        <dbReference type="EMBL" id="KAK4807567.1"/>
    </source>
</evidence>
<evidence type="ECO:0000259" key="6">
    <source>
        <dbReference type="Pfam" id="PF18697"/>
    </source>
</evidence>
<sequence>MLLEAIKLPREIAVHDLQPGDRVLLKVFSCKSKLEARWEGPYTVLLSSYFAVKFTGKEAWIHHSHVKQLLEDRSVDEQLLVEEGSTAATVLET</sequence>
<dbReference type="InterPro" id="IPR040643">
    <property type="entry name" value="MLVIN_C"/>
</dbReference>
<gene>
    <name evidence="7" type="ORF">QYF61_003356</name>
</gene>
<name>A0AAN7MKD9_MYCAM</name>
<dbReference type="Proteomes" id="UP001333110">
    <property type="component" value="Unassembled WGS sequence"/>
</dbReference>
<dbReference type="EMBL" id="JAUNZN010000028">
    <property type="protein sequence ID" value="KAK4807567.1"/>
    <property type="molecule type" value="Genomic_DNA"/>
</dbReference>
<protein>
    <recommendedName>
        <fullName evidence="6">Murine leukemia virus integrase C-terminal domain-containing protein</fullName>
    </recommendedName>
</protein>
<keyword evidence="4" id="KW-0255">Endonuclease</keyword>
<keyword evidence="1" id="KW-0808">Transferase</keyword>
<keyword evidence="3" id="KW-0540">Nuclease</keyword>